<keyword evidence="1" id="KW-0813">Transport</keyword>
<dbReference type="RefSeq" id="WP_036791612.1">
    <property type="nucleotide sequence ID" value="NZ_JQZV01000013.1"/>
</dbReference>
<feature type="chain" id="PRO_5045439592" evidence="4">
    <location>
        <begin position="40"/>
        <end position="1086"/>
    </location>
</feature>
<gene>
    <name evidence="7" type="ORF">HQ43_07590</name>
</gene>
<evidence type="ECO:0000256" key="1">
    <source>
        <dbReference type="PROSITE-ProRule" id="PRU01360"/>
    </source>
</evidence>
<dbReference type="NCBIfam" id="TIGR04057">
    <property type="entry name" value="SusC_RagA_signa"/>
    <property type="match status" value="1"/>
</dbReference>
<keyword evidence="8" id="KW-1185">Reference proteome</keyword>
<reference evidence="7 8" key="1">
    <citation type="submission" date="2014-08" db="EMBL/GenBank/DDBJ databases">
        <title>Porphyromonas canoris strain:OH2762 Genome sequencing.</title>
        <authorList>
            <person name="Wallis C."/>
            <person name="Deusch O."/>
            <person name="O'Flynn C."/>
            <person name="Davis I."/>
            <person name="Jospin G."/>
            <person name="Darling A.E."/>
            <person name="Coil D.A."/>
            <person name="Alexiev A."/>
            <person name="Horsfall A."/>
            <person name="Kirkwood N."/>
            <person name="Harris S."/>
            <person name="Eisen J.A."/>
        </authorList>
    </citation>
    <scope>NUCLEOTIDE SEQUENCE [LARGE SCALE GENOMIC DNA]</scope>
    <source>
        <strain evidence="8">COT-108 OH2762</strain>
    </source>
</reference>
<feature type="signal peptide" evidence="4">
    <location>
        <begin position="1"/>
        <end position="39"/>
    </location>
</feature>
<dbReference type="InterPro" id="IPR008969">
    <property type="entry name" value="CarboxyPept-like_regulatory"/>
</dbReference>
<comment type="subcellular location">
    <subcellularLocation>
        <location evidence="1">Cell outer membrane</location>
        <topology evidence="1">Multi-pass membrane protein</topology>
    </subcellularLocation>
</comment>
<evidence type="ECO:0000313" key="7">
    <source>
        <dbReference type="EMBL" id="KGN91919.1"/>
    </source>
</evidence>
<feature type="domain" description="TonB-dependent receptor-like beta-barrel" evidence="5">
    <location>
        <begin position="493"/>
        <end position="1047"/>
    </location>
</feature>
<dbReference type="InterPro" id="IPR023997">
    <property type="entry name" value="TonB-dep_OMP_SusC/RagA_CS"/>
</dbReference>
<dbReference type="PROSITE" id="PS52016">
    <property type="entry name" value="TONB_DEPENDENT_REC_3"/>
    <property type="match status" value="1"/>
</dbReference>
<dbReference type="SUPFAM" id="SSF56935">
    <property type="entry name" value="Porins"/>
    <property type="match status" value="1"/>
</dbReference>
<keyword evidence="1" id="KW-1134">Transmembrane beta strand</keyword>
<dbReference type="Proteomes" id="UP000030101">
    <property type="component" value="Unassembled WGS sequence"/>
</dbReference>
<comment type="similarity">
    <text evidence="1 2">Belongs to the TonB-dependent receptor family.</text>
</comment>
<dbReference type="SUPFAM" id="SSF49464">
    <property type="entry name" value="Carboxypeptidase regulatory domain-like"/>
    <property type="match status" value="1"/>
</dbReference>
<protein>
    <submittedName>
        <fullName evidence="7">Membrane protein</fullName>
    </submittedName>
</protein>
<evidence type="ECO:0000256" key="2">
    <source>
        <dbReference type="RuleBase" id="RU003357"/>
    </source>
</evidence>
<name>A0ABR4XKC5_9PORP</name>
<evidence type="ECO:0000259" key="5">
    <source>
        <dbReference type="Pfam" id="PF00593"/>
    </source>
</evidence>
<dbReference type="InterPro" id="IPR000531">
    <property type="entry name" value="Beta-barrel_TonB"/>
</dbReference>
<evidence type="ECO:0000313" key="8">
    <source>
        <dbReference type="Proteomes" id="UP000030101"/>
    </source>
</evidence>
<dbReference type="Gene3D" id="2.60.40.1120">
    <property type="entry name" value="Carboxypeptidase-like, regulatory domain"/>
    <property type="match status" value="1"/>
</dbReference>
<dbReference type="Pfam" id="PF00593">
    <property type="entry name" value="TonB_dep_Rec_b-barrel"/>
    <property type="match status" value="1"/>
</dbReference>
<comment type="caution">
    <text evidence="7">The sequence shown here is derived from an EMBL/GenBank/DDBJ whole genome shotgun (WGS) entry which is preliminary data.</text>
</comment>
<feature type="region of interest" description="Disordered" evidence="3">
    <location>
        <begin position="38"/>
        <end position="60"/>
    </location>
</feature>
<feature type="domain" description="TonB-dependent receptor plug" evidence="6">
    <location>
        <begin position="145"/>
        <end position="254"/>
    </location>
</feature>
<feature type="compositionally biased region" description="Low complexity" evidence="3">
    <location>
        <begin position="38"/>
        <end position="52"/>
    </location>
</feature>
<keyword evidence="1 2" id="KW-0472">Membrane</keyword>
<organism evidence="7 8">
    <name type="scientific">Porphyromonas canoris</name>
    <dbReference type="NCBI Taxonomy" id="36875"/>
    <lineage>
        <taxon>Bacteria</taxon>
        <taxon>Pseudomonadati</taxon>
        <taxon>Bacteroidota</taxon>
        <taxon>Bacteroidia</taxon>
        <taxon>Bacteroidales</taxon>
        <taxon>Porphyromonadaceae</taxon>
        <taxon>Porphyromonas</taxon>
    </lineage>
</organism>
<keyword evidence="1" id="KW-0812">Transmembrane</keyword>
<dbReference type="InterPro" id="IPR023996">
    <property type="entry name" value="TonB-dep_OMP_SusC/RagA"/>
</dbReference>
<keyword evidence="4" id="KW-0732">Signal</keyword>
<dbReference type="NCBIfam" id="TIGR04056">
    <property type="entry name" value="OMP_RagA_SusC"/>
    <property type="match status" value="1"/>
</dbReference>
<accession>A0ABR4XKC5</accession>
<dbReference type="InterPro" id="IPR039426">
    <property type="entry name" value="TonB-dep_rcpt-like"/>
</dbReference>
<dbReference type="Pfam" id="PF13715">
    <property type="entry name" value="CarbopepD_reg_2"/>
    <property type="match status" value="1"/>
</dbReference>
<evidence type="ECO:0000256" key="4">
    <source>
        <dbReference type="SAM" id="SignalP"/>
    </source>
</evidence>
<keyword evidence="1" id="KW-0998">Cell outer membrane</keyword>
<proteinExistence type="inferred from homology"/>
<dbReference type="InterPro" id="IPR012910">
    <property type="entry name" value="Plug_dom"/>
</dbReference>
<evidence type="ECO:0000256" key="3">
    <source>
        <dbReference type="SAM" id="MobiDB-lite"/>
    </source>
</evidence>
<sequence>MKKDNFSKGRDLSIRLPYRTMAGVLLAGLMTALSPTATAADSNTTTTQQQDTKSVSGTVVDEKGNPVPVVAVRVTTQRGKGARTDEKGRFTINGLTPTDVLEVSFMGYETVRITVGSQTTLKIALKPLTSQLEEVVVVGYGTQKKVNLTGAVSNVDSKQLQTRPVQNVAQALQGVVPGLNFSVTNSGGALNSRLSMNIRGSGTIGEGSYSSPLVLIDGAEGDMNTLAANDIESISVLKDAASSAIYGSRAAFGVILITTKSGKEGKSRFSYNGNMRFNTATQIPTMMDSEMFANYFNRAGANAGEGIVFPNEVLEKIRLYKQDPNNEKVRFGTMWNAAKGEWAMYDEGNWANTNWFKENYRANAPSQEHNVSFSGGTSKLNYYISGAFLDQEGLIRYGQDKFNRYNVSGKFSAEITPWFNITYNNRWIREDYSRPSYMTGLFFHNIARRWPVNAVTDPNGHLISGQETIQMRDGGKDINQKDFSNQQITFLVKPVEGWTIKFENNYNTTYNNNHWDVLPIFRYDKDGNPHPTSREGGDEGQTRVSESAWKSSYFNGRYFTEYSEKFGKHDVKMLGGLDIEISNTRNLGGNKKDLITPLVPTVNTATHDKPTFYGGYSHWATMGFFGRINYIFDDKYLFEASVRRDGSSRFIGDKRWGTFPTFAVGWNLSNESFWEPIKHIVPLLKVRGSWGALGNTNIQALYPWFLAQPQGVANSGWLLNGERVNTSNAPGIVSSSLTWERVESWNIALDFSLLNNRLQGSFDFFNRTTYDMVSNPEKLPSILGVAPPKINNTDMRSYGWDLEVRWRDQWRGLDYGLKLVLSDDQQEILRYSNPTNSLSDHYSGKKAGEIWGYTTIGIAKTDQEMNDHLAHSKQPMGTQWAAGDIMYKDLNGDGTVNYGNNTLDNHGDLSVIGNATPRYKFGINADAEWKGIDFSIFLQGVGKRDWWDGSPYSVGATSHGKWQSVGFVEHWDFFRPEGDPLGANLDAYYPRPLFGKGGKNMQRQTRYLKSAAYMRIKNMQIGYSLPQSWIKKVGLSRVRVYTSVDNLVTFTKMTKIFDPEAIGGAWGPGKLYPLQRVWSFGVNVNF</sequence>
<dbReference type="Pfam" id="PF07715">
    <property type="entry name" value="Plug"/>
    <property type="match status" value="1"/>
</dbReference>
<dbReference type="Gene3D" id="2.170.130.10">
    <property type="entry name" value="TonB-dependent receptor, plug domain"/>
    <property type="match status" value="1"/>
</dbReference>
<evidence type="ECO:0000259" key="6">
    <source>
        <dbReference type="Pfam" id="PF07715"/>
    </source>
</evidence>
<dbReference type="InterPro" id="IPR037066">
    <property type="entry name" value="Plug_dom_sf"/>
</dbReference>
<keyword evidence="2" id="KW-0798">TonB box</keyword>
<dbReference type="EMBL" id="JQZV01000013">
    <property type="protein sequence ID" value="KGN91919.1"/>
    <property type="molecule type" value="Genomic_DNA"/>
</dbReference>